<proteinExistence type="inferred from homology"/>
<comment type="subunit">
    <text evidence="2">Heterodimer of SbcC and SbcD.</text>
</comment>
<accession>A0ABY5I1M6</accession>
<dbReference type="Pfam" id="PF13476">
    <property type="entry name" value="AAA_23"/>
    <property type="match status" value="1"/>
</dbReference>
<dbReference type="Proteomes" id="UP001060112">
    <property type="component" value="Chromosome"/>
</dbReference>
<evidence type="ECO:0000259" key="4">
    <source>
        <dbReference type="Pfam" id="PF13476"/>
    </source>
</evidence>
<dbReference type="PANTHER" id="PTHR32114:SF2">
    <property type="entry name" value="ABC TRANSPORTER ABCH.3"/>
    <property type="match status" value="1"/>
</dbReference>
<gene>
    <name evidence="5" type="ORF">NMU03_00050</name>
</gene>
<reference evidence="5" key="1">
    <citation type="submission" date="2022-07" db="EMBL/GenBank/DDBJ databases">
        <title>Faecal culturing of patients with breast cancer.</title>
        <authorList>
            <person name="Teng N.M.Y."/>
            <person name="Kiu R."/>
            <person name="Evans R."/>
            <person name="Baker D.J."/>
            <person name="Zenner C."/>
            <person name="Robinson S.D."/>
            <person name="Hall L.J."/>
        </authorList>
    </citation>
    <scope>NUCLEOTIDE SEQUENCE</scope>
    <source>
        <strain evidence="5">LH1062</strain>
    </source>
</reference>
<dbReference type="EMBL" id="CP101620">
    <property type="protein sequence ID" value="UTY39267.1"/>
    <property type="molecule type" value="Genomic_DNA"/>
</dbReference>
<dbReference type="SUPFAM" id="SSF52540">
    <property type="entry name" value="P-loop containing nucleoside triphosphate hydrolases"/>
    <property type="match status" value="1"/>
</dbReference>
<evidence type="ECO:0000256" key="3">
    <source>
        <dbReference type="ARBA" id="ARBA00013368"/>
    </source>
</evidence>
<evidence type="ECO:0000313" key="6">
    <source>
        <dbReference type="Proteomes" id="UP001060112"/>
    </source>
</evidence>
<evidence type="ECO:0000313" key="5">
    <source>
        <dbReference type="EMBL" id="UTY39267.1"/>
    </source>
</evidence>
<organism evidence="5 6">
    <name type="scientific">Allocoprobacillus halotolerans</name>
    <dbReference type="NCBI Taxonomy" id="2944914"/>
    <lineage>
        <taxon>Bacteria</taxon>
        <taxon>Bacillati</taxon>
        <taxon>Bacillota</taxon>
        <taxon>Erysipelotrichia</taxon>
        <taxon>Erysipelotrichales</taxon>
        <taxon>Erysipelotrichaceae</taxon>
        <taxon>Allocoprobacillus</taxon>
    </lineage>
</organism>
<protein>
    <recommendedName>
        <fullName evidence="3">Nuclease SbcCD subunit C</fullName>
    </recommendedName>
</protein>
<dbReference type="RefSeq" id="WP_290140251.1">
    <property type="nucleotide sequence ID" value="NZ_CP101620.1"/>
</dbReference>
<dbReference type="InterPro" id="IPR027417">
    <property type="entry name" value="P-loop_NTPase"/>
</dbReference>
<dbReference type="Gene3D" id="3.40.50.300">
    <property type="entry name" value="P-loop containing nucleotide triphosphate hydrolases"/>
    <property type="match status" value="1"/>
</dbReference>
<name>A0ABY5I1M6_9FIRM</name>
<feature type="domain" description="Rad50/SbcC-type AAA" evidence="4">
    <location>
        <begin position="5"/>
        <end position="228"/>
    </location>
</feature>
<comment type="similarity">
    <text evidence="1">Belongs to the SMC family. SbcC subfamily.</text>
</comment>
<dbReference type="PANTHER" id="PTHR32114">
    <property type="entry name" value="ABC TRANSPORTER ABCH.3"/>
    <property type="match status" value="1"/>
</dbReference>
<keyword evidence="6" id="KW-1185">Reference proteome</keyword>
<evidence type="ECO:0000256" key="1">
    <source>
        <dbReference type="ARBA" id="ARBA00006930"/>
    </source>
</evidence>
<evidence type="ECO:0000256" key="2">
    <source>
        <dbReference type="ARBA" id="ARBA00011322"/>
    </source>
</evidence>
<sequence>MLLDKIILTNFRQYKGNQVIEFAHDKEQNVTVIIGKNTGGKTTLVQAFVWCLYGKSTFKKDTKLLNAEIESEFEDRPIGAISEVAVDLTLTHKGIIYRIERRRTYEKTNRAFREAERFTIKQSEDNGETYHMIELNRNKLDEMIRSILPEDLSSYFFFWGERIDNIDSNKNISQAVKDFLGLSAIDNAKSHIKSVVDQYDIELARLEGVDTQVFQRGKDLEKVKQDIVQKKLN</sequence>
<dbReference type="InterPro" id="IPR038729">
    <property type="entry name" value="Rad50/SbcC_AAA"/>
</dbReference>